<gene>
    <name evidence="2" type="ORF">SCFA_20029</name>
</gene>
<dbReference type="Pfam" id="PF00501">
    <property type="entry name" value="AMP-binding"/>
    <property type="match status" value="1"/>
</dbReference>
<dbReference type="EMBL" id="CAADRM010000081">
    <property type="protein sequence ID" value="VFU13559.1"/>
    <property type="molecule type" value="Genomic_DNA"/>
</dbReference>
<dbReference type="SUPFAM" id="SSF56801">
    <property type="entry name" value="Acetyl-CoA synthetase-like"/>
    <property type="match status" value="1"/>
</dbReference>
<evidence type="ECO:0000259" key="1">
    <source>
        <dbReference type="Pfam" id="PF00501"/>
    </source>
</evidence>
<dbReference type="PANTHER" id="PTHR43845">
    <property type="entry name" value="BLR5969 PROTEIN"/>
    <property type="match status" value="1"/>
</dbReference>
<dbReference type="Gene3D" id="3.40.50.12780">
    <property type="entry name" value="N-terminal domain of ligase-like"/>
    <property type="match status" value="1"/>
</dbReference>
<dbReference type="InterPro" id="IPR000873">
    <property type="entry name" value="AMP-dep_synth/lig_dom"/>
</dbReference>
<name>A0A485M088_9ZZZZ</name>
<proteinExistence type="predicted"/>
<reference evidence="2" key="1">
    <citation type="submission" date="2019-03" db="EMBL/GenBank/DDBJ databases">
        <authorList>
            <person name="Hao L."/>
        </authorList>
    </citation>
    <scope>NUCLEOTIDE SEQUENCE</scope>
</reference>
<organism evidence="2">
    <name type="scientific">anaerobic digester metagenome</name>
    <dbReference type="NCBI Taxonomy" id="1263854"/>
    <lineage>
        <taxon>unclassified sequences</taxon>
        <taxon>metagenomes</taxon>
        <taxon>ecological metagenomes</taxon>
    </lineage>
</organism>
<accession>A0A485M088</accession>
<dbReference type="GO" id="GO:0047475">
    <property type="term" value="F:phenylacetate-CoA ligase activity"/>
    <property type="evidence" value="ECO:0007669"/>
    <property type="project" value="UniProtKB-EC"/>
</dbReference>
<dbReference type="AlphaFoldDB" id="A0A485M088"/>
<dbReference type="EC" id="6.2.1.30" evidence="2"/>
<sequence length="418" mass="46405">MHEFFDEKETLTGKEREEYFNRKLAAMAAQGYERSSALRKIFDERGIRPDDIRTVDDLQKLPVISRSGLIELQAQDPPFGGFCDTQADIDRIFTSPGPVYEPHLSPEDPLWARAYWAAGFRRGDIVLNAFSYHMVAAGLTFHGGLRRVGATVVPSGSSGAQQQVQLIRDLKVTGYTGTPSFLMSIIDKAAGMGYDFARDFSVRRASFGAEPLQPSMRKRFEEEYGIDTYQMYGATEVGDIAYECREKNGWHICEEVIVEIVDPETGRRLPDGELGEVVVTRLNSIFFLLRFATGDLSSLMPGLCPCGRASRMLSGIAGRLGDAVKVRGMFVAPSQLKRLSLLFDGLRFQLVVTRPGHRDHLAARLETGATGDALREITSRFDQAFREICTVKIDSIETVPAGTLGDSAPSIVDQRSWK</sequence>
<feature type="domain" description="AMP-dependent synthetase/ligase" evidence="1">
    <location>
        <begin position="119"/>
        <end position="280"/>
    </location>
</feature>
<dbReference type="Gene3D" id="3.30.300.30">
    <property type="match status" value="1"/>
</dbReference>
<evidence type="ECO:0000313" key="2">
    <source>
        <dbReference type="EMBL" id="VFU13559.1"/>
    </source>
</evidence>
<protein>
    <submittedName>
        <fullName evidence="2">Phenylacetate-coenzyme A ligase</fullName>
        <ecNumber evidence="2">6.2.1.30</ecNumber>
    </submittedName>
</protein>
<dbReference type="PANTHER" id="PTHR43845:SF1">
    <property type="entry name" value="BLR5969 PROTEIN"/>
    <property type="match status" value="1"/>
</dbReference>
<dbReference type="InterPro" id="IPR042099">
    <property type="entry name" value="ANL_N_sf"/>
</dbReference>
<keyword evidence="2" id="KW-0436">Ligase</keyword>
<dbReference type="InterPro" id="IPR045851">
    <property type="entry name" value="AMP-bd_C_sf"/>
</dbReference>